<dbReference type="OrthoDB" id="5948266at2"/>
<comment type="caution">
    <text evidence="1">The sequence shown here is derived from an EMBL/GenBank/DDBJ whole genome shotgun (WGS) entry which is preliminary data.</text>
</comment>
<gene>
    <name evidence="1" type="ORF">EV148_106127</name>
</gene>
<proteinExistence type="predicted"/>
<evidence type="ECO:0000313" key="2">
    <source>
        <dbReference type="Proteomes" id="UP000294862"/>
    </source>
</evidence>
<keyword evidence="2" id="KW-1185">Reference proteome</keyword>
<name>A0A4R2I7J8_9GAMM</name>
<sequence>MEVKHVVGGLVAIALLAWFAHGLRDPLRTALPFGTTDLSSVQVQLKRLSPADRALVEAYVRRSHGDVLPAKFADPDQPFTARTFGEAIALEKAWDVRRDAKDAEAARRQADRDAAMAPLRDAVEAGVARAEVLARGDLYAARDPSAPAKPASPGEQATVFVVTVSLHNLGGRTITGVQGSLEARDREAWLPLNLCWVDLGGRGPIEPASRVEFRCANPNRHASAQERAFIDDDSDRFTLVWNPRRVEFADGSSLDSGL</sequence>
<organism evidence="1 2">
    <name type="scientific">Dokdonella fugitiva</name>
    <dbReference type="NCBI Taxonomy" id="328517"/>
    <lineage>
        <taxon>Bacteria</taxon>
        <taxon>Pseudomonadati</taxon>
        <taxon>Pseudomonadota</taxon>
        <taxon>Gammaproteobacteria</taxon>
        <taxon>Lysobacterales</taxon>
        <taxon>Rhodanobacteraceae</taxon>
        <taxon>Dokdonella</taxon>
    </lineage>
</organism>
<evidence type="ECO:0000313" key="1">
    <source>
        <dbReference type="EMBL" id="TCO39972.1"/>
    </source>
</evidence>
<reference evidence="1 2" key="1">
    <citation type="journal article" date="2015" name="Stand. Genomic Sci.">
        <title>Genomic Encyclopedia of Bacterial and Archaeal Type Strains, Phase III: the genomes of soil and plant-associated and newly described type strains.</title>
        <authorList>
            <person name="Whitman W.B."/>
            <person name="Woyke T."/>
            <person name="Klenk H.P."/>
            <person name="Zhou Y."/>
            <person name="Lilburn T.G."/>
            <person name="Beck B.J."/>
            <person name="De Vos P."/>
            <person name="Vandamme P."/>
            <person name="Eisen J.A."/>
            <person name="Garrity G."/>
            <person name="Hugenholtz P."/>
            <person name="Kyrpides N.C."/>
        </authorList>
    </citation>
    <scope>NUCLEOTIDE SEQUENCE [LARGE SCALE GENOMIC DNA]</scope>
    <source>
        <strain evidence="1 2">A3</strain>
    </source>
</reference>
<protein>
    <submittedName>
        <fullName evidence="1">Uncharacterized protein</fullName>
    </submittedName>
</protein>
<dbReference type="Proteomes" id="UP000294862">
    <property type="component" value="Unassembled WGS sequence"/>
</dbReference>
<dbReference type="AlphaFoldDB" id="A0A4R2I7J8"/>
<dbReference type="EMBL" id="SLWQ01000006">
    <property type="protein sequence ID" value="TCO39972.1"/>
    <property type="molecule type" value="Genomic_DNA"/>
</dbReference>
<accession>A0A4R2I7J8</accession>
<dbReference type="RefSeq" id="WP_131998530.1">
    <property type="nucleotide sequence ID" value="NZ_SLWQ01000006.1"/>
</dbReference>